<dbReference type="Gene3D" id="2.60.40.3700">
    <property type="match status" value="1"/>
</dbReference>
<accession>A0ABV8GYN7</accession>
<reference evidence="2" key="1">
    <citation type="journal article" date="2019" name="Int. J. Syst. Evol. Microbiol.">
        <title>The Global Catalogue of Microorganisms (GCM) 10K type strain sequencing project: providing services to taxonomists for standard genome sequencing and annotation.</title>
        <authorList>
            <consortium name="The Broad Institute Genomics Platform"/>
            <consortium name="The Broad Institute Genome Sequencing Center for Infectious Disease"/>
            <person name="Wu L."/>
            <person name="Ma J."/>
        </authorList>
    </citation>
    <scope>NUCLEOTIDE SEQUENCE [LARGE SCALE GENOMIC DNA]</scope>
    <source>
        <strain evidence="2">IBRC-M 10703</strain>
    </source>
</reference>
<dbReference type="NCBIfam" id="NF038094">
    <property type="entry name" value="CueP_fam"/>
    <property type="match status" value="1"/>
</dbReference>
<dbReference type="InterPro" id="IPR047808">
    <property type="entry name" value="CueP-like"/>
</dbReference>
<protein>
    <submittedName>
        <fullName evidence="1">CueP family metal-binding protein</fullName>
    </submittedName>
</protein>
<dbReference type="PROSITE" id="PS51257">
    <property type="entry name" value="PROKAR_LIPOPROTEIN"/>
    <property type="match status" value="1"/>
</dbReference>
<dbReference type="Pfam" id="PF21172">
    <property type="entry name" value="CueP"/>
    <property type="match status" value="1"/>
</dbReference>
<organism evidence="1 2">
    <name type="scientific">Oceanobacillus longus</name>
    <dbReference type="NCBI Taxonomy" id="930120"/>
    <lineage>
        <taxon>Bacteria</taxon>
        <taxon>Bacillati</taxon>
        <taxon>Bacillota</taxon>
        <taxon>Bacilli</taxon>
        <taxon>Bacillales</taxon>
        <taxon>Bacillaceae</taxon>
        <taxon>Oceanobacillus</taxon>
    </lineage>
</organism>
<name>A0ABV8GYN7_9BACI</name>
<dbReference type="EMBL" id="JBHSAO010000008">
    <property type="protein sequence ID" value="MFC4024698.1"/>
    <property type="molecule type" value="Genomic_DNA"/>
</dbReference>
<dbReference type="Proteomes" id="UP001595772">
    <property type="component" value="Unassembled WGS sequence"/>
</dbReference>
<dbReference type="RefSeq" id="WP_379497263.1">
    <property type="nucleotide sequence ID" value="NZ_JBHSAO010000008.1"/>
</dbReference>
<proteinExistence type="predicted"/>
<comment type="caution">
    <text evidence="1">The sequence shown here is derived from an EMBL/GenBank/DDBJ whole genome shotgun (WGS) entry which is preliminary data.</text>
</comment>
<sequence length="178" mass="19982">MKWSLPTLTILVAVVLTACSEDETSKGNSSLENETQNIKELVSDYSTGNLKAESALITSQQLMVNDINGKNLVYDLPKNDFFVSIAPYVNETHPCTNHSLTSCQGEMIEEEFDVYIEDMEGNVIIDETLKSQSNGFIDLWLPRDKTYRAKIKHEGKMSELELSTFEGDNTCITTMQLV</sequence>
<evidence type="ECO:0000313" key="1">
    <source>
        <dbReference type="EMBL" id="MFC4024698.1"/>
    </source>
</evidence>
<evidence type="ECO:0000313" key="2">
    <source>
        <dbReference type="Proteomes" id="UP001595772"/>
    </source>
</evidence>
<gene>
    <name evidence="1" type="ORF">ACFOUV_12920</name>
</gene>
<keyword evidence="2" id="KW-1185">Reference proteome</keyword>